<feature type="domain" description="Bacterial transcriptional activator" evidence="1">
    <location>
        <begin position="99"/>
        <end position="238"/>
    </location>
</feature>
<dbReference type="InterPro" id="IPR036388">
    <property type="entry name" value="WH-like_DNA-bd_sf"/>
</dbReference>
<dbReference type="SMART" id="SM01043">
    <property type="entry name" value="BTAD"/>
    <property type="match status" value="1"/>
</dbReference>
<dbReference type="InterPro" id="IPR011990">
    <property type="entry name" value="TPR-like_helical_dom_sf"/>
</dbReference>
<dbReference type="Pfam" id="PF03704">
    <property type="entry name" value="BTAD"/>
    <property type="match status" value="1"/>
</dbReference>
<dbReference type="PANTHER" id="PTHR35807">
    <property type="entry name" value="TRANSCRIPTIONAL REGULATOR REDD-RELATED"/>
    <property type="match status" value="1"/>
</dbReference>
<proteinExistence type="predicted"/>
<dbReference type="InterPro" id="IPR051677">
    <property type="entry name" value="AfsR-DnrI-RedD_regulator"/>
</dbReference>
<dbReference type="RefSeq" id="WP_379584119.1">
    <property type="nucleotide sequence ID" value="NZ_JBHSQW010000015.1"/>
</dbReference>
<protein>
    <submittedName>
        <fullName evidence="2">BTAD domain-containing putative transcriptional regulator</fullName>
    </submittedName>
</protein>
<organism evidence="2 3">
    <name type="scientific">Pseudonocardia hispaniensis</name>
    <dbReference type="NCBI Taxonomy" id="904933"/>
    <lineage>
        <taxon>Bacteria</taxon>
        <taxon>Bacillati</taxon>
        <taxon>Actinomycetota</taxon>
        <taxon>Actinomycetes</taxon>
        <taxon>Pseudonocardiales</taxon>
        <taxon>Pseudonocardiaceae</taxon>
        <taxon>Pseudonocardia</taxon>
    </lineage>
</organism>
<name>A0ABW1IZY7_9PSEU</name>
<reference evidence="3" key="1">
    <citation type="journal article" date="2019" name="Int. J. Syst. Evol. Microbiol.">
        <title>The Global Catalogue of Microorganisms (GCM) 10K type strain sequencing project: providing services to taxonomists for standard genome sequencing and annotation.</title>
        <authorList>
            <consortium name="The Broad Institute Genomics Platform"/>
            <consortium name="The Broad Institute Genome Sequencing Center for Infectious Disease"/>
            <person name="Wu L."/>
            <person name="Ma J."/>
        </authorList>
    </citation>
    <scope>NUCLEOTIDE SEQUENCE [LARGE SCALE GENOMIC DNA]</scope>
    <source>
        <strain evidence="3">CCM 8391</strain>
    </source>
</reference>
<accession>A0ABW1IZY7</accession>
<evidence type="ECO:0000259" key="1">
    <source>
        <dbReference type="SMART" id="SM01043"/>
    </source>
</evidence>
<dbReference type="SUPFAM" id="SSF48452">
    <property type="entry name" value="TPR-like"/>
    <property type="match status" value="1"/>
</dbReference>
<evidence type="ECO:0000313" key="2">
    <source>
        <dbReference type="EMBL" id="MFC5994079.1"/>
    </source>
</evidence>
<dbReference type="EMBL" id="JBHSQW010000015">
    <property type="protein sequence ID" value="MFC5994079.1"/>
    <property type="molecule type" value="Genomic_DNA"/>
</dbReference>
<gene>
    <name evidence="2" type="ORF">ACFQE5_07625</name>
</gene>
<sequence length="240" mass="26170">MTHSPVDLVHVTLLGGFESAHLGTGIALPLGAQRLVAFLALQDGGLHRSAVAERLWPDSSPRRAPANLRSALWRGRQMAGVPVIECVGPRLRLSPMVRVDLQDMLARARQVLAGPGDAGADCGELVQALRRELLPAWTDDWLMLERERWDQTRLHALEVLAQRLQSAGRHLAALEAAFAAVAIEPIRETAHRIVVEVHLAEGNVGSALKHYQRYRSLLARELGVAPSPRMTELASGLLSS</sequence>
<comment type="caution">
    <text evidence="2">The sequence shown here is derived from an EMBL/GenBank/DDBJ whole genome shotgun (WGS) entry which is preliminary data.</text>
</comment>
<dbReference type="InterPro" id="IPR005158">
    <property type="entry name" value="BTAD"/>
</dbReference>
<keyword evidence="3" id="KW-1185">Reference proteome</keyword>
<evidence type="ECO:0000313" key="3">
    <source>
        <dbReference type="Proteomes" id="UP001596302"/>
    </source>
</evidence>
<dbReference type="Gene3D" id="1.25.40.10">
    <property type="entry name" value="Tetratricopeptide repeat domain"/>
    <property type="match status" value="1"/>
</dbReference>
<dbReference type="Proteomes" id="UP001596302">
    <property type="component" value="Unassembled WGS sequence"/>
</dbReference>
<dbReference type="Gene3D" id="1.10.10.10">
    <property type="entry name" value="Winged helix-like DNA-binding domain superfamily/Winged helix DNA-binding domain"/>
    <property type="match status" value="1"/>
</dbReference>